<reference evidence="1 2" key="1">
    <citation type="submission" date="2015-07" db="EMBL/GenBank/DDBJ databases">
        <title>Emmonsia species relationships and genome sequence.</title>
        <authorList>
            <consortium name="The Broad Institute Genomics Platform"/>
            <person name="Cuomo C.A."/>
            <person name="Munoz J.F."/>
            <person name="Imamovic A."/>
            <person name="Priest M.E."/>
            <person name="Young S."/>
            <person name="Clay O.K."/>
            <person name="McEwen J.G."/>
        </authorList>
    </citation>
    <scope>NUCLEOTIDE SEQUENCE [LARGE SCALE GENOMIC DNA]</scope>
    <source>
        <strain evidence="1 2">UAMH 9510</strain>
    </source>
</reference>
<proteinExistence type="predicted"/>
<accession>A0A1J9Q271</accession>
<evidence type="ECO:0000313" key="1">
    <source>
        <dbReference type="EMBL" id="OJD10044.1"/>
    </source>
</evidence>
<dbReference type="STRING" id="1447872.A0A1J9Q271"/>
<keyword evidence="2" id="KW-1185">Reference proteome</keyword>
<name>A0A1J9Q271_9EURO</name>
<protein>
    <submittedName>
        <fullName evidence="1">Uncharacterized protein</fullName>
    </submittedName>
</protein>
<dbReference type="VEuPathDB" id="FungiDB:AJ78_08784"/>
<dbReference type="EMBL" id="LGRN01000967">
    <property type="protein sequence ID" value="OJD10044.1"/>
    <property type="molecule type" value="Genomic_DNA"/>
</dbReference>
<dbReference type="OrthoDB" id="10544682at2759"/>
<organism evidence="1 2">
    <name type="scientific">Emergomyces pasteurianus Ep9510</name>
    <dbReference type="NCBI Taxonomy" id="1447872"/>
    <lineage>
        <taxon>Eukaryota</taxon>
        <taxon>Fungi</taxon>
        <taxon>Dikarya</taxon>
        <taxon>Ascomycota</taxon>
        <taxon>Pezizomycotina</taxon>
        <taxon>Eurotiomycetes</taxon>
        <taxon>Eurotiomycetidae</taxon>
        <taxon>Onygenales</taxon>
        <taxon>Ajellomycetaceae</taxon>
        <taxon>Emergomyces</taxon>
    </lineage>
</organism>
<dbReference type="Proteomes" id="UP000182235">
    <property type="component" value="Unassembled WGS sequence"/>
</dbReference>
<sequence length="83" mass="9546">GQGHDDHCNKSHETSNLSLTCSQSYNAVRIKKFKEKKNKDKKINENQLVITDNSETFQIMNLTEIINIPVCFVKPCHIDQDNI</sequence>
<gene>
    <name evidence="1" type="ORF">AJ78_08784</name>
</gene>
<feature type="non-terminal residue" evidence="1">
    <location>
        <position position="1"/>
    </location>
</feature>
<evidence type="ECO:0000313" key="2">
    <source>
        <dbReference type="Proteomes" id="UP000182235"/>
    </source>
</evidence>
<comment type="caution">
    <text evidence="1">The sequence shown here is derived from an EMBL/GenBank/DDBJ whole genome shotgun (WGS) entry which is preliminary data.</text>
</comment>
<dbReference type="AlphaFoldDB" id="A0A1J9Q271"/>
<feature type="non-terminal residue" evidence="1">
    <location>
        <position position="83"/>
    </location>
</feature>